<accession>A0ABT4LLW4</accession>
<dbReference type="EMBL" id="JAPWGY010000005">
    <property type="protein sequence ID" value="MCZ4282099.1"/>
    <property type="molecule type" value="Genomic_DNA"/>
</dbReference>
<name>A0ABT4LLW4_9PROT</name>
<feature type="region of interest" description="Disordered" evidence="1">
    <location>
        <begin position="1"/>
        <end position="21"/>
    </location>
</feature>
<keyword evidence="2" id="KW-1133">Transmembrane helix</keyword>
<dbReference type="PROSITE" id="PS00141">
    <property type="entry name" value="ASP_PROTEASE"/>
    <property type="match status" value="1"/>
</dbReference>
<dbReference type="NCBIfam" id="TIGR02281">
    <property type="entry name" value="clan_AA_DTGA"/>
    <property type="match status" value="1"/>
</dbReference>
<dbReference type="InterPro" id="IPR001969">
    <property type="entry name" value="Aspartic_peptidase_AS"/>
</dbReference>
<keyword evidence="3" id="KW-0645">Protease</keyword>
<dbReference type="Gene3D" id="2.40.70.10">
    <property type="entry name" value="Acid Proteases"/>
    <property type="match status" value="1"/>
</dbReference>
<dbReference type="GO" id="GO:0008233">
    <property type="term" value="F:peptidase activity"/>
    <property type="evidence" value="ECO:0007669"/>
    <property type="project" value="UniProtKB-KW"/>
</dbReference>
<gene>
    <name evidence="3" type="ORF">O4H49_15020</name>
</gene>
<feature type="transmembrane region" description="Helical" evidence="2">
    <location>
        <begin position="24"/>
        <end position="45"/>
    </location>
</feature>
<comment type="caution">
    <text evidence="3">The sequence shown here is derived from an EMBL/GenBank/DDBJ whole genome shotgun (WGS) entry which is preliminary data.</text>
</comment>
<dbReference type="RefSeq" id="WP_269424244.1">
    <property type="nucleotide sequence ID" value="NZ_JAPWGY010000005.1"/>
</dbReference>
<dbReference type="GO" id="GO:0006508">
    <property type="term" value="P:proteolysis"/>
    <property type="evidence" value="ECO:0007669"/>
    <property type="project" value="UniProtKB-KW"/>
</dbReference>
<dbReference type="Pfam" id="PF13975">
    <property type="entry name" value="gag-asp_proteas"/>
    <property type="match status" value="1"/>
</dbReference>
<keyword evidence="3" id="KW-0378">Hydrolase</keyword>
<dbReference type="InterPro" id="IPR021109">
    <property type="entry name" value="Peptidase_aspartic_dom_sf"/>
</dbReference>
<dbReference type="InterPro" id="IPR011969">
    <property type="entry name" value="Clan_AA_Asp_peptidase_C"/>
</dbReference>
<dbReference type="EC" id="3.4.23.-" evidence="3"/>
<dbReference type="Proteomes" id="UP001069802">
    <property type="component" value="Unassembled WGS sequence"/>
</dbReference>
<dbReference type="SUPFAM" id="SSF50630">
    <property type="entry name" value="Acid proteases"/>
    <property type="match status" value="1"/>
</dbReference>
<feature type="transmembrane region" description="Helical" evidence="2">
    <location>
        <begin position="65"/>
        <end position="82"/>
    </location>
</feature>
<dbReference type="InterPro" id="IPR034122">
    <property type="entry name" value="Retropepsin-like_bacterial"/>
</dbReference>
<organism evidence="3 4">
    <name type="scientific">Kiloniella laminariae</name>
    <dbReference type="NCBI Taxonomy" id="454162"/>
    <lineage>
        <taxon>Bacteria</taxon>
        <taxon>Pseudomonadati</taxon>
        <taxon>Pseudomonadota</taxon>
        <taxon>Alphaproteobacteria</taxon>
        <taxon>Rhodospirillales</taxon>
        <taxon>Kiloniellaceae</taxon>
        <taxon>Kiloniella</taxon>
    </lineage>
</organism>
<evidence type="ECO:0000256" key="1">
    <source>
        <dbReference type="SAM" id="MobiDB-lite"/>
    </source>
</evidence>
<evidence type="ECO:0000256" key="2">
    <source>
        <dbReference type="SAM" id="Phobius"/>
    </source>
</evidence>
<reference evidence="3" key="1">
    <citation type="submission" date="2022-12" db="EMBL/GenBank/DDBJ databases">
        <title>Bacterial isolates from different developmental stages of Nematostella vectensis.</title>
        <authorList>
            <person name="Fraune S."/>
        </authorList>
    </citation>
    <scope>NUCLEOTIDE SEQUENCE</scope>
    <source>
        <strain evidence="3">G21630-S1</strain>
    </source>
</reference>
<evidence type="ECO:0000313" key="4">
    <source>
        <dbReference type="Proteomes" id="UP001069802"/>
    </source>
</evidence>
<protein>
    <submittedName>
        <fullName evidence="3">TIGR02281 family clan AA aspartic protease</fullName>
        <ecNumber evidence="3">3.4.23.-</ecNumber>
    </submittedName>
</protein>
<keyword evidence="4" id="KW-1185">Reference proteome</keyword>
<feature type="transmembrane region" description="Helical" evidence="2">
    <location>
        <begin position="94"/>
        <end position="110"/>
    </location>
</feature>
<evidence type="ECO:0000313" key="3">
    <source>
        <dbReference type="EMBL" id="MCZ4282099.1"/>
    </source>
</evidence>
<dbReference type="CDD" id="cd05483">
    <property type="entry name" value="retropepsin_like_bacteria"/>
    <property type="match status" value="1"/>
</dbReference>
<keyword evidence="2" id="KW-0472">Membrane</keyword>
<sequence>MSERPDDPFGNNNKDDQQESDKKGLSPFVLFLVLLGLTAGGIFFLMDKFPSTLMDEDNQIDLVRLLAILLLVMSSAVGLRRISASTLPRYLRDIAIWVCIFAVLLLGYSYRDLFSDTGQRLSSVLLPGEAVVTEQGDLVFTRSRDGHFYIDASVEGIKVRFLVDTGASSLVLSPADAARLGFDFNQLLFNQTFETANGTGRGARTRLDSMTIGSVTFDNIPASINEASMSTSLLGMSFLKRLHSFEFQGDQLILRVEG</sequence>
<proteinExistence type="predicted"/>
<keyword evidence="2" id="KW-0812">Transmembrane</keyword>